<organism evidence="2 3">
    <name type="scientific">Cronartium quercuum f. sp. fusiforme G11</name>
    <dbReference type="NCBI Taxonomy" id="708437"/>
    <lineage>
        <taxon>Eukaryota</taxon>
        <taxon>Fungi</taxon>
        <taxon>Dikarya</taxon>
        <taxon>Basidiomycota</taxon>
        <taxon>Pucciniomycotina</taxon>
        <taxon>Pucciniomycetes</taxon>
        <taxon>Pucciniales</taxon>
        <taxon>Coleosporiaceae</taxon>
        <taxon>Cronartium</taxon>
    </lineage>
</organism>
<reference evidence="2" key="1">
    <citation type="submission" date="2013-11" db="EMBL/GenBank/DDBJ databases">
        <title>Genome sequence of the fusiform rust pathogen reveals effectors for host alternation and coevolution with pine.</title>
        <authorList>
            <consortium name="DOE Joint Genome Institute"/>
            <person name="Smith K."/>
            <person name="Pendleton A."/>
            <person name="Kubisiak T."/>
            <person name="Anderson C."/>
            <person name="Salamov A."/>
            <person name="Aerts A."/>
            <person name="Riley R."/>
            <person name="Clum A."/>
            <person name="Lindquist E."/>
            <person name="Ence D."/>
            <person name="Campbell M."/>
            <person name="Kronenberg Z."/>
            <person name="Feau N."/>
            <person name="Dhillon B."/>
            <person name="Hamelin R."/>
            <person name="Burleigh J."/>
            <person name="Smith J."/>
            <person name="Yandell M."/>
            <person name="Nelson C."/>
            <person name="Grigoriev I."/>
            <person name="Davis J."/>
        </authorList>
    </citation>
    <scope>NUCLEOTIDE SEQUENCE</scope>
    <source>
        <strain evidence="2">G11</strain>
    </source>
</reference>
<feature type="compositionally biased region" description="Low complexity" evidence="1">
    <location>
        <begin position="149"/>
        <end position="165"/>
    </location>
</feature>
<comment type="caution">
    <text evidence="2">The sequence shown here is derived from an EMBL/GenBank/DDBJ whole genome shotgun (WGS) entry which is preliminary data.</text>
</comment>
<accession>A0A9P6THY4</accession>
<dbReference type="AlphaFoldDB" id="A0A9P6THY4"/>
<feature type="compositionally biased region" description="Basic and acidic residues" evidence="1">
    <location>
        <begin position="125"/>
        <end position="142"/>
    </location>
</feature>
<dbReference type="Proteomes" id="UP000886653">
    <property type="component" value="Unassembled WGS sequence"/>
</dbReference>
<name>A0A9P6THY4_9BASI</name>
<proteinExistence type="predicted"/>
<evidence type="ECO:0000313" key="2">
    <source>
        <dbReference type="EMBL" id="KAG0152589.1"/>
    </source>
</evidence>
<gene>
    <name evidence="2" type="ORF">CROQUDRAFT_676215</name>
</gene>
<evidence type="ECO:0000256" key="1">
    <source>
        <dbReference type="SAM" id="MobiDB-lite"/>
    </source>
</evidence>
<feature type="region of interest" description="Disordered" evidence="1">
    <location>
        <begin position="118"/>
        <end position="173"/>
    </location>
</feature>
<dbReference type="EMBL" id="MU167208">
    <property type="protein sequence ID" value="KAG0152589.1"/>
    <property type="molecule type" value="Genomic_DNA"/>
</dbReference>
<evidence type="ECO:0000313" key="3">
    <source>
        <dbReference type="Proteomes" id="UP000886653"/>
    </source>
</evidence>
<protein>
    <submittedName>
        <fullName evidence="2">Uncharacterized protein</fullName>
    </submittedName>
</protein>
<keyword evidence="3" id="KW-1185">Reference proteome</keyword>
<sequence length="209" mass="24024">MGAESRKRPHVLFKHSKRVAFVPSIIIRCADSSMTEVKSYQRDQIFKYDPTPRVTWRQVSVGAFGLMKRKVAEYDDGRKRWLLDLTQPRIEASGGTQQNIRRIIQYCQLFIIKRQIESPGPNPTIRRDGGRAGSHDLRHVDEEERCDSDSNGASISSSSDYSSSTTDDEDSVASDTKVQIIKIRLSNYCAEAPEKLWDYKFYNNVWLRT</sequence>